<evidence type="ECO:0000259" key="11">
    <source>
        <dbReference type="Pfam" id="PF00133"/>
    </source>
</evidence>
<dbReference type="FunFam" id="3.40.50.620:FF:000023">
    <property type="entry name" value="Isoleucyl-tRNA synthetase,cytoplasmic"/>
    <property type="match status" value="1"/>
</dbReference>
<organism evidence="13 14">
    <name type="scientific">Galdieria yellowstonensis</name>
    <dbReference type="NCBI Taxonomy" id="3028027"/>
    <lineage>
        <taxon>Eukaryota</taxon>
        <taxon>Rhodophyta</taxon>
        <taxon>Bangiophyceae</taxon>
        <taxon>Galdieriales</taxon>
        <taxon>Galdieriaceae</taxon>
        <taxon>Galdieria</taxon>
    </lineage>
</organism>
<dbReference type="Proteomes" id="UP001300502">
    <property type="component" value="Unassembled WGS sequence"/>
</dbReference>
<evidence type="ECO:0000259" key="12">
    <source>
        <dbReference type="Pfam" id="PF08264"/>
    </source>
</evidence>
<feature type="domain" description="Methionyl/Valyl/Leucyl/Isoleucyl-tRNA synthetase anticodon-binding" evidence="12">
    <location>
        <begin position="713"/>
        <end position="865"/>
    </location>
</feature>
<dbReference type="SUPFAM" id="SSF52374">
    <property type="entry name" value="Nucleotidylyl transferase"/>
    <property type="match status" value="1"/>
</dbReference>
<evidence type="ECO:0000256" key="7">
    <source>
        <dbReference type="ARBA" id="ARBA00023146"/>
    </source>
</evidence>
<dbReference type="Pfam" id="PF19302">
    <property type="entry name" value="DUF5915"/>
    <property type="match status" value="1"/>
</dbReference>
<gene>
    <name evidence="13" type="ORF">GAYE_SCF54G6248</name>
</gene>
<dbReference type="GO" id="GO:0004822">
    <property type="term" value="F:isoleucine-tRNA ligase activity"/>
    <property type="evidence" value="ECO:0007669"/>
    <property type="project" value="UniProtKB-EC"/>
</dbReference>
<dbReference type="CDD" id="cd07961">
    <property type="entry name" value="Anticodon_Ia_Ile_ABEc"/>
    <property type="match status" value="1"/>
</dbReference>
<evidence type="ECO:0000313" key="14">
    <source>
        <dbReference type="Proteomes" id="UP001300502"/>
    </source>
</evidence>
<comment type="catalytic activity">
    <reaction evidence="9">
        <text>tRNA(Ile) + L-isoleucine + ATP = L-isoleucyl-tRNA(Ile) + AMP + diphosphate</text>
        <dbReference type="Rhea" id="RHEA:11060"/>
        <dbReference type="Rhea" id="RHEA-COMP:9666"/>
        <dbReference type="Rhea" id="RHEA-COMP:9695"/>
        <dbReference type="ChEBI" id="CHEBI:30616"/>
        <dbReference type="ChEBI" id="CHEBI:33019"/>
        <dbReference type="ChEBI" id="CHEBI:58045"/>
        <dbReference type="ChEBI" id="CHEBI:78442"/>
        <dbReference type="ChEBI" id="CHEBI:78528"/>
        <dbReference type="ChEBI" id="CHEBI:456215"/>
        <dbReference type="EC" id="6.1.1.5"/>
    </reaction>
</comment>
<evidence type="ECO:0000256" key="3">
    <source>
        <dbReference type="ARBA" id="ARBA00022598"/>
    </source>
</evidence>
<dbReference type="GO" id="GO:0002161">
    <property type="term" value="F:aminoacyl-tRNA deacylase activity"/>
    <property type="evidence" value="ECO:0007669"/>
    <property type="project" value="InterPro"/>
</dbReference>
<dbReference type="GO" id="GO:0000049">
    <property type="term" value="F:tRNA binding"/>
    <property type="evidence" value="ECO:0007669"/>
    <property type="project" value="InterPro"/>
</dbReference>
<evidence type="ECO:0000256" key="10">
    <source>
        <dbReference type="RuleBase" id="RU363035"/>
    </source>
</evidence>
<dbReference type="Pfam" id="PF00133">
    <property type="entry name" value="tRNA-synt_1"/>
    <property type="match status" value="1"/>
</dbReference>
<dbReference type="InterPro" id="IPR033709">
    <property type="entry name" value="Anticodon_Ile_ABEc"/>
</dbReference>
<dbReference type="EC" id="6.1.1.5" evidence="2"/>
<dbReference type="GO" id="GO:0006428">
    <property type="term" value="P:isoleucyl-tRNA aminoacylation"/>
    <property type="evidence" value="ECO:0007669"/>
    <property type="project" value="InterPro"/>
</dbReference>
<keyword evidence="7 10" id="KW-0030">Aminoacyl-tRNA synthetase</keyword>
<dbReference type="Gene3D" id="1.10.730.10">
    <property type="entry name" value="Isoleucyl-tRNA Synthetase, Domain 1"/>
    <property type="match status" value="1"/>
</dbReference>
<dbReference type="SUPFAM" id="SSF47323">
    <property type="entry name" value="Anticodon-binding domain of a subclass of class I aminoacyl-tRNA synthetases"/>
    <property type="match status" value="1"/>
</dbReference>
<dbReference type="Pfam" id="PF08264">
    <property type="entry name" value="Anticodon_1"/>
    <property type="match status" value="1"/>
</dbReference>
<keyword evidence="14" id="KW-1185">Reference proteome</keyword>
<evidence type="ECO:0000256" key="1">
    <source>
        <dbReference type="ARBA" id="ARBA00005594"/>
    </source>
</evidence>
<dbReference type="InterPro" id="IPR009008">
    <property type="entry name" value="Val/Leu/Ile-tRNA-synth_edit"/>
</dbReference>
<dbReference type="InterPro" id="IPR002301">
    <property type="entry name" value="Ile-tRNA-ligase"/>
</dbReference>
<keyword evidence="5 10" id="KW-0067">ATP-binding</keyword>
<evidence type="ECO:0000313" key="13">
    <source>
        <dbReference type="EMBL" id="KAK4528311.1"/>
    </source>
</evidence>
<keyword evidence="6 10" id="KW-0648">Protein biosynthesis</keyword>
<evidence type="ECO:0000256" key="2">
    <source>
        <dbReference type="ARBA" id="ARBA00013165"/>
    </source>
</evidence>
<keyword evidence="4 10" id="KW-0547">Nucleotide-binding</keyword>
<dbReference type="FunFam" id="1.10.730.10:FF:000004">
    <property type="entry name" value="Isoleucyl-tRNA synthetase, cytoplasmic"/>
    <property type="match status" value="1"/>
</dbReference>
<dbReference type="CDD" id="cd00818">
    <property type="entry name" value="IleRS_core"/>
    <property type="match status" value="1"/>
</dbReference>
<dbReference type="HAMAP" id="MF_02003">
    <property type="entry name" value="Ile_tRNA_synth_type2"/>
    <property type="match status" value="1"/>
</dbReference>
<evidence type="ECO:0000256" key="6">
    <source>
        <dbReference type="ARBA" id="ARBA00022917"/>
    </source>
</evidence>
<dbReference type="InterPro" id="IPR013155">
    <property type="entry name" value="M/V/L/I-tRNA-synth_anticd-bd"/>
</dbReference>
<dbReference type="PANTHER" id="PTHR42780">
    <property type="entry name" value="SOLEUCYL-TRNA SYNTHETASE"/>
    <property type="match status" value="1"/>
</dbReference>
<evidence type="ECO:0000256" key="9">
    <source>
        <dbReference type="ARBA" id="ARBA00048359"/>
    </source>
</evidence>
<sequence length="1176" mass="136118">MTRREALDEVPERVSFPEEERKILRLWEEKNAFYTSLELSKGRQTFSFYDGPPFATGLPHYGNILAGTIKDVVTRYAYQTGHDVPRRFGWDCHGLPVEHEIDQKLGVKCREDVLRLGIDKYNAECRSIVFRYASEWETIVKRLGRWIDFENDYKTLDMSYMESVWWVFKQLYLKGLVYRGFRVMPYSTALNTPMSNFEANLNYKETSDPSIIVSFPLMNDSNTYLLAWTTTPWTLPSNLSLCVHPDLDYITVEDTVHRKKYIFAEARKEECFKALTRDHKKAASEVLRVISRCKGADLKGLRYQPLFPYFYDRFKDRAFIVLVDEYVTSDTGTGIVHQAPAFGEDDFRVCTDAGIVSYDAEIPCPVDDNGRFMMPVTDFSGLHVKEADKAIIQHIKSQNRLIANERIVHSYPFCWRSDTPLIYKAVPSWFVRVESFRDRLTENNKKSSWVPEAVQFNRFGNWLENARDWNVSRNRYWGTPIPIWISDDKQEIVVVGSEEELRQLAGLKEKLTDLHRDSIDHITIQSKSGKILRRVDEVFDCWFESGSMPYASIHYPFEEDSEKVFSNTFPADFVAEGLDQTRGWFYTLMVLSTALFDKPAFHHCIVNGLVLAEDGKKMSKRLKNYPDPIQVTESHGADALRLYLINSPVVRAETLRFKESGVREVVRDVILPWYNAYRFFVQNVKQYELEVNDDKFDVINLDAVSKSHVNEMDHWIESSLASLVLHVRKEMEAYRLYNVVPRLLGFIDSLTNWYVRLNRPRLKGVVGKEEWKTSLTVLGDVLLAFCRLMAPFAPFTSEMIYQNLKKVAPLDSFADSVHYLMIPEPRMQSIDQKFELAVSYMQQVILLGRVARDRRNVPLKQPLRKLVIIHRDSQVLEAIRQLESYIVLELNVKQLIYTTQEREYVSLRADADGRALGAKLGKDFAKVRNAIQALSSDEIFEFEQSGKLDIQGHSILLDQVKVTRQVKKDIVGLQEEYEMVASNDTSGLLIFMDMKQDDTLYEEGIARELVNRVQKLRKKAGLLPRDEIEVFVDTDSPVLRRILEKYTNNLKEALHTPPPLAYEYKPNYVPVIEYSDVEAIHDMPLKICLVRAGLRPSRKLIKELVGDETKAESVIRYCLVRETSEILHPSDGSITFILDKQPIRLQLGKHIFSSTSELVQAEQEIGNSHHRENNTC</sequence>
<dbReference type="InterPro" id="IPR014729">
    <property type="entry name" value="Rossmann-like_a/b/a_fold"/>
</dbReference>
<dbReference type="InterPro" id="IPR002300">
    <property type="entry name" value="aa-tRNA-synth_Ia"/>
</dbReference>
<feature type="domain" description="Aminoacyl-tRNA synthetase class Ia" evidence="11">
    <location>
        <begin position="23"/>
        <end position="655"/>
    </location>
</feature>
<dbReference type="AlphaFoldDB" id="A0AAV9ILP2"/>
<dbReference type="PROSITE" id="PS00178">
    <property type="entry name" value="AA_TRNA_LIGASE_I"/>
    <property type="match status" value="1"/>
</dbReference>
<evidence type="ECO:0000256" key="5">
    <source>
        <dbReference type="ARBA" id="ARBA00022840"/>
    </source>
</evidence>
<dbReference type="Gene3D" id="3.40.50.620">
    <property type="entry name" value="HUPs"/>
    <property type="match status" value="2"/>
</dbReference>
<dbReference type="FunFam" id="3.40.50.620:FF:000133">
    <property type="entry name" value="Isoleucyl-tRNA synthetase, cytoplasmic"/>
    <property type="match status" value="1"/>
</dbReference>
<evidence type="ECO:0000256" key="4">
    <source>
        <dbReference type="ARBA" id="ARBA00022741"/>
    </source>
</evidence>
<dbReference type="SUPFAM" id="SSF50677">
    <property type="entry name" value="ValRS/IleRS/LeuRS editing domain"/>
    <property type="match status" value="1"/>
</dbReference>
<evidence type="ECO:0000256" key="8">
    <source>
        <dbReference type="ARBA" id="ARBA00032665"/>
    </source>
</evidence>
<name>A0AAV9ILP2_9RHOD</name>
<dbReference type="InterPro" id="IPR009080">
    <property type="entry name" value="tRNAsynth_Ia_anticodon-bd"/>
</dbReference>
<reference evidence="13 14" key="1">
    <citation type="submission" date="2022-07" db="EMBL/GenBank/DDBJ databases">
        <title>Genome-wide signatures of adaptation to extreme environments.</title>
        <authorList>
            <person name="Cho C.H."/>
            <person name="Yoon H.S."/>
        </authorList>
    </citation>
    <scope>NUCLEOTIDE SEQUENCE [LARGE SCALE GENOMIC DNA]</scope>
    <source>
        <strain evidence="13 14">108.79 E11</strain>
    </source>
</reference>
<comment type="similarity">
    <text evidence="1 10">Belongs to the class-I aminoacyl-tRNA synthetase family.</text>
</comment>
<dbReference type="InterPro" id="IPR023586">
    <property type="entry name" value="Ile-tRNA-ligase_type2"/>
</dbReference>
<dbReference type="EMBL" id="JANCYU010000062">
    <property type="protein sequence ID" value="KAK4528311.1"/>
    <property type="molecule type" value="Genomic_DNA"/>
</dbReference>
<dbReference type="NCBIfam" id="TIGR00392">
    <property type="entry name" value="ileS"/>
    <property type="match status" value="1"/>
</dbReference>
<comment type="caution">
    <text evidence="13">The sequence shown here is derived from an EMBL/GenBank/DDBJ whole genome shotgun (WGS) entry which is preliminary data.</text>
</comment>
<dbReference type="InterPro" id="IPR001412">
    <property type="entry name" value="aa-tRNA-synth_I_CS"/>
</dbReference>
<dbReference type="PRINTS" id="PR00984">
    <property type="entry name" value="TRNASYNTHILE"/>
</dbReference>
<dbReference type="PANTHER" id="PTHR42780:SF1">
    <property type="entry name" value="ISOLEUCINE--TRNA LIGASE, CYTOPLASMIC"/>
    <property type="match status" value="1"/>
</dbReference>
<proteinExistence type="inferred from homology"/>
<dbReference type="GO" id="GO:0005524">
    <property type="term" value="F:ATP binding"/>
    <property type="evidence" value="ECO:0007669"/>
    <property type="project" value="UniProtKB-KW"/>
</dbReference>
<protein>
    <recommendedName>
        <fullName evidence="2">isoleucine--tRNA ligase</fullName>
        <ecNumber evidence="2">6.1.1.5</ecNumber>
    </recommendedName>
    <alternativeName>
        <fullName evidence="8">Isoleucyl-tRNA synthetase</fullName>
    </alternativeName>
</protein>
<accession>A0AAV9ILP2</accession>
<keyword evidence="3 10" id="KW-0436">Ligase</keyword>